<feature type="compositionally biased region" description="Low complexity" evidence="1">
    <location>
        <begin position="7"/>
        <end position="30"/>
    </location>
</feature>
<feature type="non-terminal residue" evidence="2">
    <location>
        <position position="242"/>
    </location>
</feature>
<dbReference type="AlphaFoldDB" id="A0A6J4L7K8"/>
<feature type="region of interest" description="Disordered" evidence="1">
    <location>
        <begin position="102"/>
        <end position="242"/>
    </location>
</feature>
<sequence>GGAVPDGACRGAAVAPRGPAGALPARAPPRWDGEAADALSPEHRRGPSPRRVVVHEPGAPRLARAAARGDPRHAPRAGRAPARGEHGALVALAARARLAARPRERAAAAAHAAGARQPGRTSDPALRRVAARPRDHAALHPARRLVAEHDGVRAAHPDPPRPRGDPPGVRRRHYRPVGSDGRGLERGAHPIRVGRPARRPPATCTRPAPPARRLRRVHPPPRTSRAPNGARGMATLNPSDPL</sequence>
<feature type="non-terminal residue" evidence="2">
    <location>
        <position position="1"/>
    </location>
</feature>
<proteinExistence type="predicted"/>
<name>A0A6J4L7K8_9BACT</name>
<reference evidence="2" key="1">
    <citation type="submission" date="2020-02" db="EMBL/GenBank/DDBJ databases">
        <authorList>
            <person name="Meier V. D."/>
        </authorList>
    </citation>
    <scope>NUCLEOTIDE SEQUENCE</scope>
    <source>
        <strain evidence="2">AVDCRST_MAG40</strain>
    </source>
</reference>
<gene>
    <name evidence="2" type="ORF">AVDCRST_MAG40-1647</name>
</gene>
<protein>
    <submittedName>
        <fullName evidence="2">Uncharacterized protein</fullName>
    </submittedName>
</protein>
<accession>A0A6J4L7K8</accession>
<evidence type="ECO:0000256" key="1">
    <source>
        <dbReference type="SAM" id="MobiDB-lite"/>
    </source>
</evidence>
<organism evidence="2">
    <name type="scientific">uncultured Gemmatimonadaceae bacterium</name>
    <dbReference type="NCBI Taxonomy" id="246130"/>
    <lineage>
        <taxon>Bacteria</taxon>
        <taxon>Pseudomonadati</taxon>
        <taxon>Gemmatimonadota</taxon>
        <taxon>Gemmatimonadia</taxon>
        <taxon>Gemmatimonadales</taxon>
        <taxon>Gemmatimonadaceae</taxon>
        <taxon>environmental samples</taxon>
    </lineage>
</organism>
<evidence type="ECO:0000313" key="2">
    <source>
        <dbReference type="EMBL" id="CAA9325040.1"/>
    </source>
</evidence>
<dbReference type="EMBL" id="CADCTX010000514">
    <property type="protein sequence ID" value="CAA9325040.1"/>
    <property type="molecule type" value="Genomic_DNA"/>
</dbReference>
<feature type="region of interest" description="Disordered" evidence="1">
    <location>
        <begin position="1"/>
        <end position="85"/>
    </location>
</feature>
<feature type="compositionally biased region" description="Basic and acidic residues" evidence="1">
    <location>
        <begin position="145"/>
        <end position="164"/>
    </location>
</feature>
<feature type="compositionally biased region" description="Low complexity" evidence="1">
    <location>
        <begin position="57"/>
        <end position="66"/>
    </location>
</feature>
<feature type="compositionally biased region" description="Low complexity" evidence="1">
    <location>
        <begin position="107"/>
        <end position="116"/>
    </location>
</feature>